<dbReference type="PANTHER" id="PTHR47936">
    <property type="entry name" value="PPR_LONG DOMAIN-CONTAINING PROTEIN"/>
    <property type="match status" value="1"/>
</dbReference>
<keyword evidence="2" id="KW-0677">Repeat</keyword>
<protein>
    <recommendedName>
        <fullName evidence="6">Pentatricopeptide repeat-containing protein</fullName>
    </recommendedName>
</protein>
<organism evidence="4 5">
    <name type="scientific">Saponaria officinalis</name>
    <name type="common">Common soapwort</name>
    <name type="synonym">Lychnis saponaria</name>
    <dbReference type="NCBI Taxonomy" id="3572"/>
    <lineage>
        <taxon>Eukaryota</taxon>
        <taxon>Viridiplantae</taxon>
        <taxon>Streptophyta</taxon>
        <taxon>Embryophyta</taxon>
        <taxon>Tracheophyta</taxon>
        <taxon>Spermatophyta</taxon>
        <taxon>Magnoliopsida</taxon>
        <taxon>eudicotyledons</taxon>
        <taxon>Gunneridae</taxon>
        <taxon>Pentapetalae</taxon>
        <taxon>Caryophyllales</taxon>
        <taxon>Caryophyllaceae</taxon>
        <taxon>Caryophylleae</taxon>
        <taxon>Saponaria</taxon>
    </lineage>
</organism>
<feature type="repeat" description="PPR" evidence="3">
    <location>
        <begin position="238"/>
        <end position="272"/>
    </location>
</feature>
<name>A0AAW1MJJ9_SAPOF</name>
<dbReference type="PROSITE" id="PS51375">
    <property type="entry name" value="PPR"/>
    <property type="match status" value="6"/>
</dbReference>
<dbReference type="PANTHER" id="PTHR47936:SF1">
    <property type="entry name" value="PENTATRICOPEPTIDE REPEAT-CONTAINING PROTEIN GUN1, CHLOROPLASTIC"/>
    <property type="match status" value="1"/>
</dbReference>
<proteinExistence type="inferred from homology"/>
<evidence type="ECO:0000256" key="3">
    <source>
        <dbReference type="PROSITE-ProRule" id="PRU00708"/>
    </source>
</evidence>
<accession>A0AAW1MJJ9</accession>
<feature type="repeat" description="PPR" evidence="3">
    <location>
        <begin position="203"/>
        <end position="237"/>
    </location>
</feature>
<dbReference type="InterPro" id="IPR002885">
    <property type="entry name" value="PPR_rpt"/>
</dbReference>
<dbReference type="GO" id="GO:0009507">
    <property type="term" value="C:chloroplast"/>
    <property type="evidence" value="ECO:0007669"/>
    <property type="project" value="TreeGrafter"/>
</dbReference>
<feature type="repeat" description="PPR" evidence="3">
    <location>
        <begin position="343"/>
        <end position="377"/>
    </location>
</feature>
<evidence type="ECO:0000256" key="2">
    <source>
        <dbReference type="ARBA" id="ARBA00022737"/>
    </source>
</evidence>
<dbReference type="AlphaFoldDB" id="A0AAW1MJJ9"/>
<evidence type="ECO:0000313" key="4">
    <source>
        <dbReference type="EMBL" id="KAK9747958.1"/>
    </source>
</evidence>
<reference evidence="4" key="1">
    <citation type="submission" date="2024-03" db="EMBL/GenBank/DDBJ databases">
        <title>WGS assembly of Saponaria officinalis var. Norfolk2.</title>
        <authorList>
            <person name="Jenkins J."/>
            <person name="Shu S."/>
            <person name="Grimwood J."/>
            <person name="Barry K."/>
            <person name="Goodstein D."/>
            <person name="Schmutz J."/>
            <person name="Leebens-Mack J."/>
            <person name="Osbourn A."/>
        </authorList>
    </citation>
    <scope>NUCLEOTIDE SEQUENCE [LARGE SCALE GENOMIC DNA]</scope>
    <source>
        <strain evidence="4">JIC</strain>
    </source>
</reference>
<feature type="repeat" description="PPR" evidence="3">
    <location>
        <begin position="308"/>
        <end position="342"/>
    </location>
</feature>
<dbReference type="GO" id="GO:0010019">
    <property type="term" value="P:chloroplast-nucleus signaling pathway"/>
    <property type="evidence" value="ECO:0007669"/>
    <property type="project" value="TreeGrafter"/>
</dbReference>
<dbReference type="GO" id="GO:0031930">
    <property type="term" value="P:mitochondria-nucleus signaling pathway"/>
    <property type="evidence" value="ECO:0007669"/>
    <property type="project" value="TreeGrafter"/>
</dbReference>
<dbReference type="Proteomes" id="UP001443914">
    <property type="component" value="Unassembled WGS sequence"/>
</dbReference>
<dbReference type="EMBL" id="JBDFQZ010000002">
    <property type="protein sequence ID" value="KAK9747958.1"/>
    <property type="molecule type" value="Genomic_DNA"/>
</dbReference>
<feature type="repeat" description="PPR" evidence="3">
    <location>
        <begin position="273"/>
        <end position="307"/>
    </location>
</feature>
<gene>
    <name evidence="4" type="ORF">RND81_02G026500</name>
</gene>
<dbReference type="NCBIfam" id="TIGR00756">
    <property type="entry name" value="PPR"/>
    <property type="match status" value="6"/>
</dbReference>
<evidence type="ECO:0000313" key="5">
    <source>
        <dbReference type="Proteomes" id="UP001443914"/>
    </source>
</evidence>
<comment type="similarity">
    <text evidence="1">Belongs to the PPR family. P subfamily.</text>
</comment>
<sequence>MHHLKLHHHHRPSTLKPIYTTVRTTTSPPPFSSTNIANLVLTTETTAELTETLLYHPKIHWSTPLVNETLKKLWNHGPKALLFFTVLDRHTTYTHSLSSFHLAVDIAARLRRYSVVWSLLSRLRRRRLGPTPLTFSIILERYVSSGKPDKAVDIFLDLRKHFCDGFSHDLSMFNDMIDVLCKSKRVDKAVFLMGLFKGRLKFDVITYNIIANGWCLINRVNSGLGVLKEMIDKGIDPNLSTFNVILRGYFRTGQINEAWAFFKEIKRREFEVDVVTYTTLVHGFGVAGEVTRARRLFESMVDDGVLPNVATYNALIQVLCKKDSVENGIELFGDMVRKGYVPNVVTYNTLIRGLCHNGEMGRAEEFVGVMRKDGCEPNVQTFNMLIRYYCEAGEIEKGLDVFGKMGTEECLPNLDTYNVLISSMFVRKKSEDLVVAGRLLVEMVDRGFLPTRYNFNRVLNGLLVTGNQGFAREILRLQSKCGLLPRQFRL</sequence>
<evidence type="ECO:0008006" key="6">
    <source>
        <dbReference type="Google" id="ProtNLM"/>
    </source>
</evidence>
<comment type="caution">
    <text evidence="4">The sequence shown here is derived from an EMBL/GenBank/DDBJ whole genome shotgun (WGS) entry which is preliminary data.</text>
</comment>
<dbReference type="InterPro" id="IPR011990">
    <property type="entry name" value="TPR-like_helical_dom_sf"/>
</dbReference>
<feature type="repeat" description="PPR" evidence="3">
    <location>
        <begin position="378"/>
        <end position="412"/>
    </location>
</feature>
<keyword evidence="5" id="KW-1185">Reference proteome</keyword>
<evidence type="ECO:0000256" key="1">
    <source>
        <dbReference type="ARBA" id="ARBA00007626"/>
    </source>
</evidence>
<dbReference type="Pfam" id="PF01535">
    <property type="entry name" value="PPR"/>
    <property type="match status" value="3"/>
</dbReference>
<dbReference type="Pfam" id="PF13041">
    <property type="entry name" value="PPR_2"/>
    <property type="match status" value="3"/>
</dbReference>
<dbReference type="Gene3D" id="1.25.40.10">
    <property type="entry name" value="Tetratricopeptide repeat domain"/>
    <property type="match status" value="5"/>
</dbReference>